<name>A0A5M8I5C3_CHLPH</name>
<keyword evidence="1" id="KW-0175">Coiled coil</keyword>
<geneLocation type="plasmid" evidence="3">
    <name>pl1</name>
</geneLocation>
<dbReference type="RefSeq" id="WP_151418913.1">
    <property type="nucleotide sequence ID" value="NZ_CM018433.1"/>
</dbReference>
<evidence type="ECO:0000313" key="3">
    <source>
        <dbReference type="EMBL" id="KAA6230461.1"/>
    </source>
</evidence>
<organism evidence="3">
    <name type="scientific">Chlorobium phaeovibrioides</name>
    <dbReference type="NCBI Taxonomy" id="1094"/>
    <lineage>
        <taxon>Bacteria</taxon>
        <taxon>Pseudomonadati</taxon>
        <taxon>Chlorobiota</taxon>
        <taxon>Chlorobiia</taxon>
        <taxon>Chlorobiales</taxon>
        <taxon>Chlorobiaceae</taxon>
        <taxon>Chlorobium/Pelodictyon group</taxon>
        <taxon>Chlorobium</taxon>
    </lineage>
</organism>
<dbReference type="Proteomes" id="UP000327458">
    <property type="component" value="Plasmid pl1"/>
</dbReference>
<dbReference type="AlphaFoldDB" id="A0A5M8I5C3"/>
<accession>A0A5M8I5C3</accession>
<dbReference type="Pfam" id="PF11740">
    <property type="entry name" value="KfrA_N"/>
    <property type="match status" value="1"/>
</dbReference>
<proteinExistence type="predicted"/>
<reference evidence="3" key="1">
    <citation type="submission" date="2019-07" db="EMBL/GenBank/DDBJ databases">
        <title>Draft genome Sequence of Chlorobium phaeovibrioides sp. strain PhvTcv-s14, from the Phylum Chlorobi.</title>
        <authorList>
            <person name="Babenko V."/>
            <person name="Boldyreva D."/>
            <person name="Kanygina A."/>
            <person name="Selezneva O."/>
            <person name="Akopiyan T."/>
            <person name="Lunina O."/>
        </authorList>
    </citation>
    <scope>NUCLEOTIDE SEQUENCE [LARGE SCALE GENOMIC DNA]</scope>
    <source>
        <strain evidence="3">GrTcv12</strain>
        <plasmid evidence="3">pl1</plasmid>
    </source>
</reference>
<feature type="coiled-coil region" evidence="1">
    <location>
        <begin position="160"/>
        <end position="218"/>
    </location>
</feature>
<evidence type="ECO:0000259" key="2">
    <source>
        <dbReference type="Pfam" id="PF11740"/>
    </source>
</evidence>
<dbReference type="InterPro" id="IPR021104">
    <property type="entry name" value="KfrA_DNA-bd_N"/>
</dbReference>
<sequence length="314" mass="34712">MHIKALAGVAPGLFYDFDNKKNIIILMIIEPTQRRSVMEISSEIRTRIIAAADKLFDEAAREKFPPVDQVRRLAKADMNTTSAVMKDWRRQQTAASPGAAAIEVPARIQEVFRNALAEAWQAALDMTNETLHAAQQAWESERQEAELLRGEVSEAYEVQAKEFDEVRQQLAAALDRAEAAEMLQSEQAKELLALGTAKSQLTNNVEQLTSELDINKGKLDATRSELALVQAKADMKVSKAVERYKEAALRLDDVQGEMEGLKRESAEAIRKADRATRDAREHAAGLAGQLDALKAHNRELMAALKSGKAGKHGE</sequence>
<evidence type="ECO:0000256" key="1">
    <source>
        <dbReference type="SAM" id="Coils"/>
    </source>
</evidence>
<dbReference type="EMBL" id="VMRG01000003">
    <property type="protein sequence ID" value="KAA6230461.1"/>
    <property type="molecule type" value="Genomic_DNA"/>
</dbReference>
<feature type="domain" description="KfrA N-terminal DNA-binding" evidence="2">
    <location>
        <begin position="46"/>
        <end position="160"/>
    </location>
</feature>
<keyword evidence="3" id="KW-0614">Plasmid</keyword>
<comment type="caution">
    <text evidence="3">The sequence shown here is derived from an EMBL/GenBank/DDBJ whole genome shotgun (WGS) entry which is preliminary data.</text>
</comment>
<protein>
    <submittedName>
        <fullName evidence="3">KfrA protein</fullName>
    </submittedName>
</protein>
<feature type="coiled-coil region" evidence="1">
    <location>
        <begin position="244"/>
        <end position="278"/>
    </location>
</feature>
<gene>
    <name evidence="3" type="ORF">FP507_10590</name>
</gene>